<feature type="signal peptide" evidence="1">
    <location>
        <begin position="1"/>
        <end position="23"/>
    </location>
</feature>
<name>A0A239F8B1_9RHOB</name>
<evidence type="ECO:0000256" key="1">
    <source>
        <dbReference type="SAM" id="SignalP"/>
    </source>
</evidence>
<organism evidence="2 3">
    <name type="scientific">Antarctobacter heliothermus</name>
    <dbReference type="NCBI Taxonomy" id="74033"/>
    <lineage>
        <taxon>Bacteria</taxon>
        <taxon>Pseudomonadati</taxon>
        <taxon>Pseudomonadota</taxon>
        <taxon>Alphaproteobacteria</taxon>
        <taxon>Rhodobacterales</taxon>
        <taxon>Roseobacteraceae</taxon>
        <taxon>Antarctobacter</taxon>
    </lineage>
</organism>
<dbReference type="EMBL" id="FZON01000019">
    <property type="protein sequence ID" value="SNS53280.1"/>
    <property type="molecule type" value="Genomic_DNA"/>
</dbReference>
<protein>
    <submittedName>
        <fullName evidence="2">Uncharacterized protein</fullName>
    </submittedName>
</protein>
<sequence>MNLSARLALSLATGLTLVGPALAESSGMYGTWVSLDQQCVYDGGYPSSAAFTISLTKLEYFETSCQTTTPPQVGQGGATATYVVRCDNGMDKTTYFSLGADDLLTVSDNGYTYLAKRCS</sequence>
<dbReference type="AlphaFoldDB" id="A0A239F8B1"/>
<accession>A0A239F8B1</accession>
<reference evidence="2 3" key="1">
    <citation type="submission" date="2017-06" db="EMBL/GenBank/DDBJ databases">
        <authorList>
            <person name="Kim H.J."/>
            <person name="Triplett B.A."/>
        </authorList>
    </citation>
    <scope>NUCLEOTIDE SEQUENCE [LARGE SCALE GENOMIC DNA]</scope>
    <source>
        <strain evidence="2 3">DSM 11445</strain>
    </source>
</reference>
<feature type="chain" id="PRO_5012669802" evidence="1">
    <location>
        <begin position="24"/>
        <end position="119"/>
    </location>
</feature>
<evidence type="ECO:0000313" key="3">
    <source>
        <dbReference type="Proteomes" id="UP000198440"/>
    </source>
</evidence>
<dbReference type="Proteomes" id="UP000198440">
    <property type="component" value="Unassembled WGS sequence"/>
</dbReference>
<gene>
    <name evidence="2" type="ORF">SAMN04488078_10195</name>
</gene>
<keyword evidence="1" id="KW-0732">Signal</keyword>
<evidence type="ECO:0000313" key="2">
    <source>
        <dbReference type="EMBL" id="SNS53280.1"/>
    </source>
</evidence>
<proteinExistence type="predicted"/>
<dbReference type="RefSeq" id="WP_089278017.1">
    <property type="nucleotide sequence ID" value="NZ_FZON01000019.1"/>
</dbReference>